<dbReference type="EMBL" id="QGNW01000154">
    <property type="protein sequence ID" value="RVW90551.1"/>
    <property type="molecule type" value="Genomic_DNA"/>
</dbReference>
<dbReference type="InterPro" id="IPR044293">
    <property type="entry name" value="PRE"/>
</dbReference>
<dbReference type="Pfam" id="PF23174">
    <property type="entry name" value="bHLH_ILI"/>
    <property type="match status" value="1"/>
</dbReference>
<dbReference type="PROSITE" id="PS50826">
    <property type="entry name" value="RUN"/>
    <property type="match status" value="1"/>
</dbReference>
<reference evidence="8" key="2">
    <citation type="submission" date="2011-05" db="EMBL/GenBank/DDBJ databases">
        <title>High quality assembly and annotation of grapevine genome.</title>
        <authorList>
            <person name="Vitulo N."/>
            <person name="Olivier J."/>
            <person name="Forcato C."/>
            <person name="Albiero A."/>
            <person name="D'Angelo M."/>
            <person name="Zimbello R."/>
            <person name="Schiavon R."/>
            <person name="Rigobello C."/>
            <person name="Policriti A."/>
            <person name="Clepet C."/>
            <person name="Casagrande A."/>
            <person name="Choisne N."/>
            <person name="Vezzi A."/>
            <person name="Hugueney P."/>
            <person name="Horner D."/>
            <person name="Mica E."/>
            <person name="Cattonaro F."/>
            <person name="Del Fabbro C."/>
            <person name="Alaux M."/>
            <person name="Di Gaspero G."/>
            <person name="Scalabrin S."/>
            <person name="Pesole G."/>
            <person name="Delledonne M."/>
            <person name="Pezzotti M."/>
            <person name="Pe E.M."/>
            <person name="Caboche M."/>
            <person name="Adam-Blondon A.-F."/>
            <person name="Weissenbach J."/>
            <person name="Quetier F."/>
            <person name="Wincker P."/>
            <person name="Morgante M."/>
            <person name="Valle G."/>
        </authorList>
    </citation>
    <scope>NUCLEOTIDE SEQUENCE</scope>
</reference>
<accession>A0A438BUK7</accession>
<feature type="domain" description="BHLH" evidence="7">
    <location>
        <begin position="1"/>
        <end position="55"/>
    </location>
</feature>
<dbReference type="Proteomes" id="UP000009183">
    <property type="component" value="Chromosome 17"/>
</dbReference>
<keyword evidence="4" id="KW-0804">Transcription</keyword>
<dbReference type="eggNOG" id="ENOG502SAEZ">
    <property type="taxonomic scope" value="Eukaryota"/>
</dbReference>
<dbReference type="InterPro" id="IPR004012">
    <property type="entry name" value="Run_dom"/>
</dbReference>
<protein>
    <submittedName>
        <fullName evidence="9">Transcription factor PRE5</fullName>
    </submittedName>
</protein>
<dbReference type="OMA" id="KETCIYI"/>
<dbReference type="GO" id="GO:0040008">
    <property type="term" value="P:regulation of growth"/>
    <property type="evidence" value="ECO:0007669"/>
    <property type="project" value="InterPro"/>
</dbReference>
<evidence type="ECO:0000259" key="7">
    <source>
        <dbReference type="PROSITE" id="PS50888"/>
    </source>
</evidence>
<dbReference type="SUPFAM" id="SSF47459">
    <property type="entry name" value="HLH, helix-loop-helix DNA-binding domain"/>
    <property type="match status" value="1"/>
</dbReference>
<keyword evidence="3" id="KW-0805">Transcription regulation</keyword>
<dbReference type="Gramene" id="Vitis17g00696.t01">
    <property type="protein sequence ID" value="Vitis17g00696.t01.CDS"/>
    <property type="gene ID" value="Vitis17g00696"/>
</dbReference>
<dbReference type="PANTHER" id="PTHR38546">
    <property type="entry name" value="DNA BINDING PROTEIN"/>
    <property type="match status" value="1"/>
</dbReference>
<evidence type="ECO:0000259" key="6">
    <source>
        <dbReference type="PROSITE" id="PS50826"/>
    </source>
</evidence>
<evidence type="ECO:0000256" key="5">
    <source>
        <dbReference type="ARBA" id="ARBA00023242"/>
    </source>
</evidence>
<evidence type="ECO:0000256" key="4">
    <source>
        <dbReference type="ARBA" id="ARBA00023163"/>
    </source>
</evidence>
<dbReference type="Gene3D" id="4.10.280.10">
    <property type="entry name" value="Helix-loop-helix DNA-binding domain"/>
    <property type="match status" value="1"/>
</dbReference>
<organism evidence="9 12">
    <name type="scientific">Vitis vinifera</name>
    <name type="common">Grape</name>
    <dbReference type="NCBI Taxonomy" id="29760"/>
    <lineage>
        <taxon>Eukaryota</taxon>
        <taxon>Viridiplantae</taxon>
        <taxon>Streptophyta</taxon>
        <taxon>Embryophyta</taxon>
        <taxon>Tracheophyta</taxon>
        <taxon>Spermatophyta</taxon>
        <taxon>Magnoliopsida</taxon>
        <taxon>eudicotyledons</taxon>
        <taxon>Gunneridae</taxon>
        <taxon>Pentapetalae</taxon>
        <taxon>rosids</taxon>
        <taxon>Vitales</taxon>
        <taxon>Vitaceae</taxon>
        <taxon>Viteae</taxon>
        <taxon>Vitis</taxon>
    </lineage>
</organism>
<comment type="subcellular location">
    <subcellularLocation>
        <location evidence="1">Nucleus</location>
    </subcellularLocation>
</comment>
<dbReference type="PROSITE" id="PS50888">
    <property type="entry name" value="BHLH"/>
    <property type="match status" value="1"/>
</dbReference>
<keyword evidence="5" id="KW-0539">Nucleus</keyword>
<reference evidence="9 12" key="3">
    <citation type="journal article" date="2018" name="PLoS Genet.">
        <title>Population sequencing reveals clonal diversity and ancestral inbreeding in the grapevine cultivar Chardonnay.</title>
        <authorList>
            <person name="Roach M.J."/>
            <person name="Johnson D.L."/>
            <person name="Bohlmann J."/>
            <person name="van Vuuren H.J."/>
            <person name="Jones S.J."/>
            <person name="Pretorius I.S."/>
            <person name="Schmidt S.A."/>
            <person name="Borneman A.R."/>
        </authorList>
    </citation>
    <scope>NUCLEOTIDE SEQUENCE [LARGE SCALE GENOMIC DNA]</scope>
    <source>
        <strain evidence="12">cv. Chardonnay</strain>
        <strain evidence="9">I10V1</strain>
        <tissue evidence="9">Leaf</tissue>
    </source>
</reference>
<name>A0A438BUK7_VITVI</name>
<accession>D7SID5</accession>
<dbReference type="Proteomes" id="UP000288805">
    <property type="component" value="Unassembled WGS sequence"/>
</dbReference>
<keyword evidence="11" id="KW-1185">Reference proteome</keyword>
<dbReference type="EMBL" id="QGNW01002614">
    <property type="protein sequence ID" value="RVW14649.1"/>
    <property type="molecule type" value="Genomic_DNA"/>
</dbReference>
<dbReference type="InterPro" id="IPR036638">
    <property type="entry name" value="HLH_DNA-bd_sf"/>
</dbReference>
<dbReference type="HOGENOM" id="CLU_183267_0_0_1"/>
<dbReference type="GO" id="GO:0046983">
    <property type="term" value="F:protein dimerization activity"/>
    <property type="evidence" value="ECO:0007669"/>
    <property type="project" value="InterPro"/>
</dbReference>
<dbReference type="PaxDb" id="29760-VIT_17s0000g05950.t01"/>
<evidence type="ECO:0000256" key="3">
    <source>
        <dbReference type="ARBA" id="ARBA00023015"/>
    </source>
</evidence>
<sequence length="90" mass="10329">MSTQRARASRVTDDEINDLILKLQALLPHSNQRRTSTGASAWRILKETCSYIKRLHREVGDLSERLSQLLDSLDNINGVEVEQLRSLLQR</sequence>
<dbReference type="GO" id="GO:0005634">
    <property type="term" value="C:nucleus"/>
    <property type="evidence" value="ECO:0007669"/>
    <property type="project" value="UniProtKB-SubCell"/>
</dbReference>
<dbReference type="AlphaFoldDB" id="A0A438BUK7"/>
<keyword evidence="2" id="KW-0341">Growth regulation</keyword>
<evidence type="ECO:0000313" key="11">
    <source>
        <dbReference type="Proteomes" id="UP000009183"/>
    </source>
</evidence>
<proteinExistence type="predicted"/>
<dbReference type="GO" id="GO:0006355">
    <property type="term" value="P:regulation of DNA-templated transcription"/>
    <property type="evidence" value="ECO:0007669"/>
    <property type="project" value="InterPro"/>
</dbReference>
<evidence type="ECO:0000313" key="10">
    <source>
        <dbReference type="EMBL" id="RVW90551.1"/>
    </source>
</evidence>
<dbReference type="OrthoDB" id="668823at2759"/>
<evidence type="ECO:0000313" key="8">
    <source>
        <dbReference type="EMBL" id="CBI15246.3"/>
    </source>
</evidence>
<reference evidence="11" key="1">
    <citation type="journal article" date="2007" name="Nature">
        <title>The grapevine genome sequence suggests ancestral hexaploidization in major angiosperm phyla.</title>
        <authorList>
            <consortium name="The French-Italian Public Consortium for Grapevine Genome Characterization."/>
            <person name="Jaillon O."/>
            <person name="Aury J.-M."/>
            <person name="Noel B."/>
            <person name="Policriti A."/>
            <person name="Clepet C."/>
            <person name="Casagrande A."/>
            <person name="Choisne N."/>
            <person name="Aubourg S."/>
            <person name="Vitulo N."/>
            <person name="Jubin C."/>
            <person name="Vezzi A."/>
            <person name="Legeai F."/>
            <person name="Hugueney P."/>
            <person name="Dasilva C."/>
            <person name="Horner D."/>
            <person name="Mica E."/>
            <person name="Jublot D."/>
            <person name="Poulain J."/>
            <person name="Bruyere C."/>
            <person name="Billault A."/>
            <person name="Segurens B."/>
            <person name="Gouyvenoux M."/>
            <person name="Ugarte E."/>
            <person name="Cattonaro F."/>
            <person name="Anthouard V."/>
            <person name="Vico V."/>
            <person name="Del Fabbro C."/>
            <person name="Alaux M."/>
            <person name="Di Gaspero G."/>
            <person name="Dumas V."/>
            <person name="Felice N."/>
            <person name="Paillard S."/>
            <person name="Juman I."/>
            <person name="Moroldo M."/>
            <person name="Scalabrin S."/>
            <person name="Canaguier A."/>
            <person name="Le Clainche I."/>
            <person name="Malacrida G."/>
            <person name="Durand E."/>
            <person name="Pesole G."/>
            <person name="Laucou V."/>
            <person name="Chatelet P."/>
            <person name="Merdinoglu D."/>
            <person name="Delledonne M."/>
            <person name="Pezzotti M."/>
            <person name="Lecharny A."/>
            <person name="Scarpelli C."/>
            <person name="Artiguenave F."/>
            <person name="Pe M.E."/>
            <person name="Valle G."/>
            <person name="Morgante M."/>
            <person name="Caboche M."/>
            <person name="Adam-Blondon A.-F."/>
            <person name="Weissenbach J."/>
            <person name="Quetier F."/>
            <person name="Wincker P."/>
        </authorList>
    </citation>
    <scope>NUCLEOTIDE SEQUENCE [LARGE SCALE GENOMIC DNA]</scope>
    <source>
        <strain evidence="11">cv. Pinot noir / PN40024</strain>
    </source>
</reference>
<evidence type="ECO:0000256" key="1">
    <source>
        <dbReference type="ARBA" id="ARBA00004123"/>
    </source>
</evidence>
<gene>
    <name evidence="9" type="primary">PRE5_1</name>
    <name evidence="10" type="synonym">PRE5_2</name>
    <name evidence="8" type="ordered locus">VIT_17s0000g05950</name>
    <name evidence="10" type="ORF">CK203_031024</name>
    <name evidence="9" type="ORF">CK203_085452</name>
</gene>
<dbReference type="EMBL" id="FN594950">
    <property type="protein sequence ID" value="CBI15246.3"/>
    <property type="molecule type" value="Genomic_DNA"/>
</dbReference>
<evidence type="ECO:0000313" key="9">
    <source>
        <dbReference type="EMBL" id="RVW14649.1"/>
    </source>
</evidence>
<evidence type="ECO:0000256" key="2">
    <source>
        <dbReference type="ARBA" id="ARBA00022604"/>
    </source>
</evidence>
<feature type="domain" description="RUN" evidence="6">
    <location>
        <begin position="10"/>
        <end position="90"/>
    </location>
</feature>
<dbReference type="InterPro" id="IPR044172">
    <property type="entry name" value="ILI2-like"/>
</dbReference>
<evidence type="ECO:0000313" key="12">
    <source>
        <dbReference type="Proteomes" id="UP000288805"/>
    </source>
</evidence>
<dbReference type="PANTHER" id="PTHR38546:SF3">
    <property type="entry name" value="DNA BINDING PROTEIN"/>
    <property type="match status" value="1"/>
</dbReference>
<dbReference type="InterPro" id="IPR011598">
    <property type="entry name" value="bHLH_dom"/>
</dbReference>